<gene>
    <name evidence="2" type="ORF">FEZ63_21530</name>
</gene>
<evidence type="ECO:0000313" key="3">
    <source>
        <dbReference type="Proteomes" id="UP000325684"/>
    </source>
</evidence>
<keyword evidence="3" id="KW-1185">Reference proteome</keyword>
<accession>A0A5N3P4Y9</accession>
<sequence>MSVLKWRLRSSVTGSSPKSPGFLLSLIVRILQIIGLATLLSACVHKARKPDLVFDSGKLSEQEWELADKTCEFEAAKAVIPIKIAEIAGEQFRRIYILCVESKGVKYLGTEDRLGVSQTPR</sequence>
<organism evidence="2 3">
    <name type="scientific">Microvirga brassicacearum</name>
    <dbReference type="NCBI Taxonomy" id="2580413"/>
    <lineage>
        <taxon>Bacteria</taxon>
        <taxon>Pseudomonadati</taxon>
        <taxon>Pseudomonadota</taxon>
        <taxon>Alphaproteobacteria</taxon>
        <taxon>Hyphomicrobiales</taxon>
        <taxon>Methylobacteriaceae</taxon>
        <taxon>Microvirga</taxon>
    </lineage>
</organism>
<keyword evidence="1" id="KW-0812">Transmembrane</keyword>
<dbReference type="EMBL" id="VCMV01000058">
    <property type="protein sequence ID" value="KAB0264800.1"/>
    <property type="molecule type" value="Genomic_DNA"/>
</dbReference>
<reference evidence="2 3" key="1">
    <citation type="journal article" date="2019" name="Microorganisms">
        <title>Genome Insights into the Novel Species Microvirga brassicacearum, a Rapeseed Endophyte with Biotechnological Potential.</title>
        <authorList>
            <person name="Jimenez-Gomez A."/>
            <person name="Saati-Santamaria Z."/>
            <person name="Igual J.M."/>
            <person name="Rivas R."/>
            <person name="Mateos P.F."/>
            <person name="Garcia-Fraile P."/>
        </authorList>
    </citation>
    <scope>NUCLEOTIDE SEQUENCE [LARGE SCALE GENOMIC DNA]</scope>
    <source>
        <strain evidence="2 3">CDVBN77</strain>
    </source>
</reference>
<name>A0A5N3P4Y9_9HYPH</name>
<dbReference type="OrthoDB" id="8854451at2"/>
<comment type="caution">
    <text evidence="2">The sequence shown here is derived from an EMBL/GenBank/DDBJ whole genome shotgun (WGS) entry which is preliminary data.</text>
</comment>
<evidence type="ECO:0000256" key="1">
    <source>
        <dbReference type="SAM" id="Phobius"/>
    </source>
</evidence>
<dbReference type="AlphaFoldDB" id="A0A5N3P4Y9"/>
<evidence type="ECO:0000313" key="2">
    <source>
        <dbReference type="EMBL" id="KAB0264800.1"/>
    </source>
</evidence>
<proteinExistence type="predicted"/>
<keyword evidence="1" id="KW-0472">Membrane</keyword>
<keyword evidence="1" id="KW-1133">Transmembrane helix</keyword>
<protein>
    <submittedName>
        <fullName evidence="2">Uncharacterized protein</fullName>
    </submittedName>
</protein>
<feature type="transmembrane region" description="Helical" evidence="1">
    <location>
        <begin position="20"/>
        <end position="40"/>
    </location>
</feature>
<dbReference type="Proteomes" id="UP000325684">
    <property type="component" value="Unassembled WGS sequence"/>
</dbReference>